<feature type="compositionally biased region" description="Polar residues" evidence="1">
    <location>
        <begin position="22"/>
        <end position="35"/>
    </location>
</feature>
<evidence type="ECO:0000256" key="1">
    <source>
        <dbReference type="SAM" id="MobiDB-lite"/>
    </source>
</evidence>
<evidence type="ECO:0000313" key="2">
    <source>
        <dbReference type="EMBL" id="GAA3894681.1"/>
    </source>
</evidence>
<proteinExistence type="predicted"/>
<dbReference type="EMBL" id="BAABBM010000001">
    <property type="protein sequence ID" value="GAA3894681.1"/>
    <property type="molecule type" value="Genomic_DNA"/>
</dbReference>
<accession>A0ABP7L7P4</accession>
<name>A0ABP7L7P4_9SPHN</name>
<feature type="compositionally biased region" description="Basic and acidic residues" evidence="1">
    <location>
        <begin position="45"/>
        <end position="64"/>
    </location>
</feature>
<protein>
    <submittedName>
        <fullName evidence="2">Uncharacterized protein</fullName>
    </submittedName>
</protein>
<reference evidence="3" key="1">
    <citation type="journal article" date="2019" name="Int. J. Syst. Evol. Microbiol.">
        <title>The Global Catalogue of Microorganisms (GCM) 10K type strain sequencing project: providing services to taxonomists for standard genome sequencing and annotation.</title>
        <authorList>
            <consortium name="The Broad Institute Genomics Platform"/>
            <consortium name="The Broad Institute Genome Sequencing Center for Infectious Disease"/>
            <person name="Wu L."/>
            <person name="Ma J."/>
        </authorList>
    </citation>
    <scope>NUCLEOTIDE SEQUENCE [LARGE SCALE GENOMIC DNA]</scope>
    <source>
        <strain evidence="3">JCM 17543</strain>
    </source>
</reference>
<organism evidence="2 3">
    <name type="scientific">Sphingomonas limnosediminicola</name>
    <dbReference type="NCBI Taxonomy" id="940133"/>
    <lineage>
        <taxon>Bacteria</taxon>
        <taxon>Pseudomonadati</taxon>
        <taxon>Pseudomonadota</taxon>
        <taxon>Alphaproteobacteria</taxon>
        <taxon>Sphingomonadales</taxon>
        <taxon>Sphingomonadaceae</taxon>
        <taxon>Sphingomonas</taxon>
    </lineage>
</organism>
<keyword evidence="3" id="KW-1185">Reference proteome</keyword>
<comment type="caution">
    <text evidence="2">The sequence shown here is derived from an EMBL/GenBank/DDBJ whole genome shotgun (WGS) entry which is preliminary data.</text>
</comment>
<feature type="region of interest" description="Disordered" evidence="1">
    <location>
        <begin position="22"/>
        <end position="64"/>
    </location>
</feature>
<dbReference type="Proteomes" id="UP001500827">
    <property type="component" value="Unassembled WGS sequence"/>
</dbReference>
<evidence type="ECO:0000313" key="3">
    <source>
        <dbReference type="Proteomes" id="UP001500827"/>
    </source>
</evidence>
<gene>
    <name evidence="2" type="ORF">GCM10022276_12270</name>
</gene>
<sequence length="64" mass="7015">MNIKHDALAGAAEQPIDARAFCQNSGKQPELSENSLAGGLYHQAGTDRPRLDEPLEERHVMPMT</sequence>